<reference evidence="1" key="1">
    <citation type="submission" date="2014-09" db="EMBL/GenBank/DDBJ databases">
        <authorList>
            <person name="Magalhaes I.L.F."/>
            <person name="Oliveira U."/>
            <person name="Santos F.R."/>
            <person name="Vidigal T.H.D.A."/>
            <person name="Brescovit A.D."/>
            <person name="Santos A.J."/>
        </authorList>
    </citation>
    <scope>NUCLEOTIDE SEQUENCE</scope>
    <source>
        <tissue evidence="1">Shoot tissue taken approximately 20 cm above the soil surface</tissue>
    </source>
</reference>
<reference evidence="1" key="2">
    <citation type="journal article" date="2015" name="Data Brief">
        <title>Shoot transcriptome of the giant reed, Arundo donax.</title>
        <authorList>
            <person name="Barrero R.A."/>
            <person name="Guerrero F.D."/>
            <person name="Moolhuijzen P."/>
            <person name="Goolsby J.A."/>
            <person name="Tidwell J."/>
            <person name="Bellgard S.E."/>
            <person name="Bellgard M.I."/>
        </authorList>
    </citation>
    <scope>NUCLEOTIDE SEQUENCE</scope>
    <source>
        <tissue evidence="1">Shoot tissue taken approximately 20 cm above the soil surface</tissue>
    </source>
</reference>
<organism evidence="1">
    <name type="scientific">Arundo donax</name>
    <name type="common">Giant reed</name>
    <name type="synonym">Donax arundinaceus</name>
    <dbReference type="NCBI Taxonomy" id="35708"/>
    <lineage>
        <taxon>Eukaryota</taxon>
        <taxon>Viridiplantae</taxon>
        <taxon>Streptophyta</taxon>
        <taxon>Embryophyta</taxon>
        <taxon>Tracheophyta</taxon>
        <taxon>Spermatophyta</taxon>
        <taxon>Magnoliopsida</taxon>
        <taxon>Liliopsida</taxon>
        <taxon>Poales</taxon>
        <taxon>Poaceae</taxon>
        <taxon>PACMAD clade</taxon>
        <taxon>Arundinoideae</taxon>
        <taxon>Arundineae</taxon>
        <taxon>Arundo</taxon>
    </lineage>
</organism>
<accession>A0A0A9ARB9</accession>
<protein>
    <submittedName>
        <fullName evidence="1">Uncharacterized protein</fullName>
    </submittedName>
</protein>
<evidence type="ECO:0000313" key="1">
    <source>
        <dbReference type="EMBL" id="JAD51470.1"/>
    </source>
</evidence>
<sequence>MSSKYVCQSNVVKQMANVVKQMTYHRI</sequence>
<proteinExistence type="predicted"/>
<name>A0A0A9ARB9_ARUDO</name>
<dbReference type="AlphaFoldDB" id="A0A0A9ARB9"/>
<dbReference type="EMBL" id="GBRH01246425">
    <property type="protein sequence ID" value="JAD51470.1"/>
    <property type="molecule type" value="Transcribed_RNA"/>
</dbReference>